<dbReference type="AlphaFoldDB" id="A0A2U1LTE8"/>
<dbReference type="PANTHER" id="PTHR47165">
    <property type="entry name" value="OS03G0429900 PROTEIN"/>
    <property type="match status" value="1"/>
</dbReference>
<dbReference type="SUPFAM" id="SSF50249">
    <property type="entry name" value="Nucleic acid-binding proteins"/>
    <property type="match status" value="2"/>
</dbReference>
<dbReference type="OrthoDB" id="1751331at2759"/>
<keyword evidence="3" id="KW-1185">Reference proteome</keyword>
<dbReference type="CDD" id="cd04480">
    <property type="entry name" value="RPA1_DBD_A_like"/>
    <property type="match status" value="1"/>
</dbReference>
<comment type="caution">
    <text evidence="2">The sequence shown here is derived from an EMBL/GenBank/DDBJ whole genome shotgun (WGS) entry which is preliminary data.</text>
</comment>
<dbReference type="PANTHER" id="PTHR47165:SF4">
    <property type="entry name" value="OS03G0429900 PROTEIN"/>
    <property type="match status" value="1"/>
</dbReference>
<dbReference type="Pfam" id="PF02721">
    <property type="entry name" value="DUF223"/>
    <property type="match status" value="1"/>
</dbReference>
<dbReference type="Gene3D" id="2.40.50.140">
    <property type="entry name" value="Nucleic acid-binding proteins"/>
    <property type="match status" value="3"/>
</dbReference>
<dbReference type="STRING" id="35608.A0A2U1LTE8"/>
<name>A0A2U1LTE8_ARTAN</name>
<dbReference type="InterPro" id="IPR003871">
    <property type="entry name" value="RFA1B/D_OB_1st"/>
</dbReference>
<dbReference type="InterPro" id="IPR012340">
    <property type="entry name" value="NA-bd_OB-fold"/>
</dbReference>
<evidence type="ECO:0000259" key="1">
    <source>
        <dbReference type="Pfam" id="PF02721"/>
    </source>
</evidence>
<dbReference type="EMBL" id="PKPP01007846">
    <property type="protein sequence ID" value="PWA52273.1"/>
    <property type="molecule type" value="Genomic_DNA"/>
</dbReference>
<dbReference type="Proteomes" id="UP000245207">
    <property type="component" value="Unassembled WGS sequence"/>
</dbReference>
<gene>
    <name evidence="2" type="ORF">CTI12_AA448170</name>
</gene>
<accession>A0A2U1LTE8</accession>
<evidence type="ECO:0000313" key="3">
    <source>
        <dbReference type="Proteomes" id="UP000245207"/>
    </source>
</evidence>
<proteinExistence type="predicted"/>
<reference evidence="2 3" key="1">
    <citation type="journal article" date="2018" name="Mol. Plant">
        <title>The genome of Artemisia annua provides insight into the evolution of Asteraceae family and artemisinin biosynthesis.</title>
        <authorList>
            <person name="Shen Q."/>
            <person name="Zhang L."/>
            <person name="Liao Z."/>
            <person name="Wang S."/>
            <person name="Yan T."/>
            <person name="Shi P."/>
            <person name="Liu M."/>
            <person name="Fu X."/>
            <person name="Pan Q."/>
            <person name="Wang Y."/>
            <person name="Lv Z."/>
            <person name="Lu X."/>
            <person name="Zhang F."/>
            <person name="Jiang W."/>
            <person name="Ma Y."/>
            <person name="Chen M."/>
            <person name="Hao X."/>
            <person name="Li L."/>
            <person name="Tang Y."/>
            <person name="Lv G."/>
            <person name="Zhou Y."/>
            <person name="Sun X."/>
            <person name="Brodelius P.E."/>
            <person name="Rose J.K.C."/>
            <person name="Tang K."/>
        </authorList>
    </citation>
    <scope>NUCLEOTIDE SEQUENCE [LARGE SCALE GENOMIC DNA]</scope>
    <source>
        <strain evidence="3">cv. Huhao1</strain>
        <tissue evidence="2">Leaf</tissue>
    </source>
</reference>
<protein>
    <recommendedName>
        <fullName evidence="1">Replication protein A 70 kDa DNA-binding subunit B/D first OB fold domain-containing protein</fullName>
    </recommendedName>
</protein>
<sequence>MTGKRKAFPNNSVEDMSIQVSESLDFHTSHGDGLSVSSSISHLGVGHVGGHGVVSSHVFHTSVATPSSFCPSIPGSSSGNTLGIGTSQTTGGCLLPNRGHHSHLDQNRLLHCGLPPHLDSPVGVPVQVPTVDGSVSVFEGNNTMHPSYVVVRSSGIHQVVECPSIYSHHSAGHAPMVLDFSSGNVTYAENVNVSSSTIHGSAPQSRVPAMPTRRVGYMYIPIGGPLKISAVIYRYTTSAPASVDPPVQGPAAPAQRQGAPLDYKCFGRCNQVCQRCGAVFWLEERRTGLPISVAPQYQRCCAAGRVALRSHERYPPYITHIRLFGVVGANQYELPTADGIGAIVYEGGPETITDYDVVIERHSGEPESVNKLHPAYMSLQFPLLFIYGEEGYHLKLRLRNPAGDDHQQEKKMEMALTVDPATSEKNAEAPVIPSRQLAYLTELSPADNSKFIEVRVYRKWTAVKIPGFTPISFSCILLDKKGSAIQANADLKEKARFEHELQINSVYKIQGFGFEKADGWGKTLDNDFTLSFGKYTQIQQLSDTDFPYHYFNFAAFNELNARLEKKNPILTGDYIGYVHNVDKVNEYGGATTTRVKVRNIGIRNLNNDVVPFTLWNDDAENFKEAEYAQMKQPVILAVSSCYLKRYAGQIQLSATSATRYYFNPDVEETGKLLAAYNQANASRGHIQVQTQRLTSWEQERNRNRVPLGTLLQIDPKTQQKCDECGGKLTYGYLHGQCHQYGTKTNHQNSYCFRIVITDGTGNAVVSCFTPQTDGLIKDVNTLLQEVENKDPATIPPAILALQNTRHIFQFQFAAPTAKGPTTFVLKKIMDEPQATLPTSSASPSSPPVVPMTVNAGEEYTPPPATPTVTQDTPADVPTITIPPHDPSAKKNYSQHPPVKNVVQPQRNTRKNRVSTILYVYHKH</sequence>
<feature type="domain" description="Replication protein A 70 kDa DNA-binding subunit B/D first OB fold" evidence="1">
    <location>
        <begin position="438"/>
        <end position="539"/>
    </location>
</feature>
<dbReference type="CDD" id="cd04481">
    <property type="entry name" value="RPA1_DBD_B_like"/>
    <property type="match status" value="1"/>
</dbReference>
<organism evidence="2 3">
    <name type="scientific">Artemisia annua</name>
    <name type="common">Sweet wormwood</name>
    <dbReference type="NCBI Taxonomy" id="35608"/>
    <lineage>
        <taxon>Eukaryota</taxon>
        <taxon>Viridiplantae</taxon>
        <taxon>Streptophyta</taxon>
        <taxon>Embryophyta</taxon>
        <taxon>Tracheophyta</taxon>
        <taxon>Spermatophyta</taxon>
        <taxon>Magnoliopsida</taxon>
        <taxon>eudicotyledons</taxon>
        <taxon>Gunneridae</taxon>
        <taxon>Pentapetalae</taxon>
        <taxon>asterids</taxon>
        <taxon>campanulids</taxon>
        <taxon>Asterales</taxon>
        <taxon>Asteraceae</taxon>
        <taxon>Asteroideae</taxon>
        <taxon>Anthemideae</taxon>
        <taxon>Artemisiinae</taxon>
        <taxon>Artemisia</taxon>
    </lineage>
</organism>
<evidence type="ECO:0000313" key="2">
    <source>
        <dbReference type="EMBL" id="PWA52273.1"/>
    </source>
</evidence>